<dbReference type="RefSeq" id="XP_040776487.1">
    <property type="nucleotide sequence ID" value="XM_040920426.1"/>
</dbReference>
<dbReference type="Proteomes" id="UP000803844">
    <property type="component" value="Unassembled WGS sequence"/>
</dbReference>
<sequence>MCLFIYTVSACKHTHFQNVAECPIAQGLADSPGARLNLTLQRPKFLFDTAQSTSRTPEYYKATFDCPKRKAVRPVAELCPRCADQQNLAAVSESLEAPPAMVCNVAGSGSAGSEVALVTASSSVSDGGTSGTSTPRSFWKLTRPREYI</sequence>
<keyword evidence="2" id="KW-1185">Reference proteome</keyword>
<name>A0A9P4Y2P8_CRYP1</name>
<dbReference type="AlphaFoldDB" id="A0A9P4Y2P8"/>
<protein>
    <submittedName>
        <fullName evidence="1">Uncharacterized protein</fullName>
    </submittedName>
</protein>
<evidence type="ECO:0000313" key="2">
    <source>
        <dbReference type="Proteomes" id="UP000803844"/>
    </source>
</evidence>
<dbReference type="OrthoDB" id="5234237at2759"/>
<comment type="caution">
    <text evidence="1">The sequence shown here is derived from an EMBL/GenBank/DDBJ whole genome shotgun (WGS) entry which is preliminary data.</text>
</comment>
<dbReference type="EMBL" id="MU032347">
    <property type="protein sequence ID" value="KAF3765526.1"/>
    <property type="molecule type" value="Genomic_DNA"/>
</dbReference>
<evidence type="ECO:0000313" key="1">
    <source>
        <dbReference type="EMBL" id="KAF3765526.1"/>
    </source>
</evidence>
<proteinExistence type="predicted"/>
<accession>A0A9P4Y2P8</accession>
<organism evidence="1 2">
    <name type="scientific">Cryphonectria parasitica (strain ATCC 38755 / EP155)</name>
    <dbReference type="NCBI Taxonomy" id="660469"/>
    <lineage>
        <taxon>Eukaryota</taxon>
        <taxon>Fungi</taxon>
        <taxon>Dikarya</taxon>
        <taxon>Ascomycota</taxon>
        <taxon>Pezizomycotina</taxon>
        <taxon>Sordariomycetes</taxon>
        <taxon>Sordariomycetidae</taxon>
        <taxon>Diaporthales</taxon>
        <taxon>Cryphonectriaceae</taxon>
        <taxon>Cryphonectria-Endothia species complex</taxon>
        <taxon>Cryphonectria</taxon>
    </lineage>
</organism>
<dbReference type="GeneID" id="63837555"/>
<reference evidence="1" key="1">
    <citation type="journal article" date="2020" name="Phytopathology">
        <title>Genome sequence of the chestnut blight fungus Cryphonectria parasitica EP155: A fundamental resource for an archetypical invasive plant pathogen.</title>
        <authorList>
            <person name="Crouch J.A."/>
            <person name="Dawe A."/>
            <person name="Aerts A."/>
            <person name="Barry K."/>
            <person name="Churchill A.C.L."/>
            <person name="Grimwood J."/>
            <person name="Hillman B."/>
            <person name="Milgroom M.G."/>
            <person name="Pangilinan J."/>
            <person name="Smith M."/>
            <person name="Salamov A."/>
            <person name="Schmutz J."/>
            <person name="Yadav J."/>
            <person name="Grigoriev I.V."/>
            <person name="Nuss D."/>
        </authorList>
    </citation>
    <scope>NUCLEOTIDE SEQUENCE</scope>
    <source>
        <strain evidence="1">EP155</strain>
    </source>
</reference>
<gene>
    <name evidence="1" type="ORF">M406DRAFT_329427</name>
</gene>